<evidence type="ECO:0000313" key="2">
    <source>
        <dbReference type="Proteomes" id="UP000595437"/>
    </source>
</evidence>
<keyword evidence="2" id="KW-1185">Reference proteome</keyword>
<dbReference type="AlphaFoldDB" id="A0A7T8GNE5"/>
<organism evidence="1 2">
    <name type="scientific">Caligus rogercresseyi</name>
    <name type="common">Sea louse</name>
    <dbReference type="NCBI Taxonomy" id="217165"/>
    <lineage>
        <taxon>Eukaryota</taxon>
        <taxon>Metazoa</taxon>
        <taxon>Ecdysozoa</taxon>
        <taxon>Arthropoda</taxon>
        <taxon>Crustacea</taxon>
        <taxon>Multicrustacea</taxon>
        <taxon>Hexanauplia</taxon>
        <taxon>Copepoda</taxon>
        <taxon>Siphonostomatoida</taxon>
        <taxon>Caligidae</taxon>
        <taxon>Caligus</taxon>
    </lineage>
</organism>
<accession>A0A7T8GNE5</accession>
<proteinExistence type="predicted"/>
<protein>
    <submittedName>
        <fullName evidence="1">Uncharacterized protein</fullName>
    </submittedName>
</protein>
<reference evidence="2" key="1">
    <citation type="submission" date="2021-01" db="EMBL/GenBank/DDBJ databases">
        <title>Caligus Genome Assembly.</title>
        <authorList>
            <person name="Gallardo-Escarate C."/>
        </authorList>
    </citation>
    <scope>NUCLEOTIDE SEQUENCE [LARGE SCALE GENOMIC DNA]</scope>
</reference>
<name>A0A7T8GNE5_CALRO</name>
<dbReference type="EMBL" id="CP045906">
    <property type="protein sequence ID" value="QQP34521.1"/>
    <property type="molecule type" value="Genomic_DNA"/>
</dbReference>
<dbReference type="Proteomes" id="UP000595437">
    <property type="component" value="Chromosome 17"/>
</dbReference>
<evidence type="ECO:0000313" key="1">
    <source>
        <dbReference type="EMBL" id="QQP34521.1"/>
    </source>
</evidence>
<sequence>MQNELNTNKYLKLAYSASRFRCVVKSGAGSVFLSRNFREGALPRPSTTPQS</sequence>
<gene>
    <name evidence="1" type="ORF">FKW44_022424</name>
</gene>